<protein>
    <submittedName>
        <fullName evidence="1">Uncharacterized protein</fullName>
    </submittedName>
</protein>
<dbReference type="AlphaFoldDB" id="A0A4T0B3J0"/>
<name>A0A4T0B3J0_AURPU</name>
<dbReference type="Proteomes" id="UP000308724">
    <property type="component" value="Unassembled WGS sequence"/>
</dbReference>
<reference evidence="1 2" key="1">
    <citation type="submission" date="2018-10" db="EMBL/GenBank/DDBJ databases">
        <title>Fifty Aureobasidium pullulans genomes reveal a recombining polyextremotolerant generalist.</title>
        <authorList>
            <person name="Gostincar C."/>
            <person name="Turk M."/>
            <person name="Zajc J."/>
            <person name="Gunde-Cimerman N."/>
        </authorList>
    </citation>
    <scope>NUCLEOTIDE SEQUENCE [LARGE SCALE GENOMIC DNA]</scope>
    <source>
        <strain evidence="1 2">EXF-1645</strain>
    </source>
</reference>
<comment type="caution">
    <text evidence="1">The sequence shown here is derived from an EMBL/GenBank/DDBJ whole genome shotgun (WGS) entry which is preliminary data.</text>
</comment>
<proteinExistence type="predicted"/>
<evidence type="ECO:0000313" key="1">
    <source>
        <dbReference type="EMBL" id="TIA28616.1"/>
    </source>
</evidence>
<organism evidence="1 2">
    <name type="scientific">Aureobasidium pullulans</name>
    <name type="common">Black yeast</name>
    <name type="synonym">Pullularia pullulans</name>
    <dbReference type="NCBI Taxonomy" id="5580"/>
    <lineage>
        <taxon>Eukaryota</taxon>
        <taxon>Fungi</taxon>
        <taxon>Dikarya</taxon>
        <taxon>Ascomycota</taxon>
        <taxon>Pezizomycotina</taxon>
        <taxon>Dothideomycetes</taxon>
        <taxon>Dothideomycetidae</taxon>
        <taxon>Dothideales</taxon>
        <taxon>Saccotheciaceae</taxon>
        <taxon>Aureobasidium</taxon>
    </lineage>
</organism>
<dbReference type="EMBL" id="QZBZ01000556">
    <property type="protein sequence ID" value="TIA28616.1"/>
    <property type="molecule type" value="Genomic_DNA"/>
</dbReference>
<sequence>MNTADLNKFLPLRRSRHSPRVFAGGHDVEFTRLSSTLVGSSGRTYSRKELLHTNPECPQLHMYIAVSENKRYVLKPVPPSIFDFLQEVKDTFGSDSRLRTHINQNDENLTLVYEYFKTNLLALIKNY</sequence>
<evidence type="ECO:0000313" key="2">
    <source>
        <dbReference type="Proteomes" id="UP000308724"/>
    </source>
</evidence>
<accession>A0A4T0B3J0</accession>
<gene>
    <name evidence="1" type="ORF">D6C78_10660</name>
</gene>